<dbReference type="RefSeq" id="WP_101538762.1">
    <property type="nucleotide sequence ID" value="NZ_MXAV01000050.1"/>
</dbReference>
<evidence type="ECO:0000313" key="3">
    <source>
        <dbReference type="Proteomes" id="UP000234329"/>
    </source>
</evidence>
<dbReference type="AlphaFoldDB" id="A0A2I1DIU0"/>
<evidence type="ECO:0000313" key="2">
    <source>
        <dbReference type="EMBL" id="PKY09788.1"/>
    </source>
</evidence>
<keyword evidence="1" id="KW-0472">Membrane</keyword>
<organism evidence="2 3">
    <name type="scientific">Acidithiobacillus marinus</name>
    <dbReference type="NCBI Taxonomy" id="187490"/>
    <lineage>
        <taxon>Bacteria</taxon>
        <taxon>Pseudomonadati</taxon>
        <taxon>Pseudomonadota</taxon>
        <taxon>Acidithiobacillia</taxon>
        <taxon>Acidithiobacillales</taxon>
        <taxon>Acidithiobacillaceae</taxon>
        <taxon>Acidithiobacillus</taxon>
    </lineage>
</organism>
<accession>A0A2I1DIU0</accession>
<proteinExistence type="predicted"/>
<evidence type="ECO:0000256" key="1">
    <source>
        <dbReference type="SAM" id="Phobius"/>
    </source>
</evidence>
<dbReference type="Proteomes" id="UP000234329">
    <property type="component" value="Unassembled WGS sequence"/>
</dbReference>
<comment type="caution">
    <text evidence="2">The sequence shown here is derived from an EMBL/GenBank/DDBJ whole genome shotgun (WGS) entry which is preliminary data.</text>
</comment>
<sequence>MRTVNDLENMIHGAAKVRIIRYKGQKRTRISAWPKAKVIYLHPDYLDEQMVSDDEARWCLENKLGNRNDWLYNGLSLITAIGFATTGLAVVGLGFDLWLPEAIYRTAIEVGLAVLFSGITLRELLLCNLLDRRAERFNRNSTPERSVVQHANFR</sequence>
<dbReference type="EMBL" id="MXAV01000050">
    <property type="protein sequence ID" value="PKY09788.1"/>
    <property type="molecule type" value="Genomic_DNA"/>
</dbReference>
<name>A0A2I1DIU0_9PROT</name>
<dbReference type="InParanoid" id="A0A2I1DIU0"/>
<keyword evidence="1" id="KW-0812">Transmembrane</keyword>
<reference evidence="2 3" key="1">
    <citation type="submission" date="2017-03" db="EMBL/GenBank/DDBJ databases">
        <title>Draft genime sequence of the acidophilic sulfur-oxidizing bacterium Acidithiobacillus sp. SH, isolated from seawater.</title>
        <authorList>
            <person name="Sharmin S."/>
            <person name="Tokuhisa M."/>
            <person name="Kanao T."/>
            <person name="Kamimura K."/>
        </authorList>
    </citation>
    <scope>NUCLEOTIDE SEQUENCE [LARGE SCALE GENOMIC DNA]</scope>
    <source>
        <strain evidence="2 3">SH</strain>
    </source>
</reference>
<keyword evidence="1" id="KW-1133">Transmembrane helix</keyword>
<feature type="transmembrane region" description="Helical" evidence="1">
    <location>
        <begin position="70"/>
        <end position="95"/>
    </location>
</feature>
<keyword evidence="3" id="KW-1185">Reference proteome</keyword>
<protein>
    <submittedName>
        <fullName evidence="2">Uncharacterized protein</fullName>
    </submittedName>
</protein>
<feature type="transmembrane region" description="Helical" evidence="1">
    <location>
        <begin position="107"/>
        <end position="130"/>
    </location>
</feature>
<gene>
    <name evidence="2" type="ORF">B1757_13160</name>
</gene>